<dbReference type="eggNOG" id="ENOG502QQZ0">
    <property type="taxonomic scope" value="Eukaryota"/>
</dbReference>
<reference evidence="4" key="1">
    <citation type="journal article" date="2013" name="Genome Announc.">
        <title>Draft genome sequence of the grapevine dieback fungus Eutypa lata UCR-EL1.</title>
        <authorList>
            <person name="Blanco-Ulate B."/>
            <person name="Rolshausen P.E."/>
            <person name="Cantu D."/>
        </authorList>
    </citation>
    <scope>NUCLEOTIDE SEQUENCE [LARGE SCALE GENOMIC DNA]</scope>
    <source>
        <strain evidence="4">UCR-EL1</strain>
    </source>
</reference>
<dbReference type="EMBL" id="KB705596">
    <property type="protein sequence ID" value="EMR71722.1"/>
    <property type="molecule type" value="Genomic_DNA"/>
</dbReference>
<evidence type="ECO:0000313" key="3">
    <source>
        <dbReference type="EMBL" id="EMR71722.1"/>
    </source>
</evidence>
<organism evidence="3 4">
    <name type="scientific">Eutypa lata (strain UCR-EL1)</name>
    <name type="common">Grapevine dieback disease fungus</name>
    <name type="synonym">Eutypa armeniacae</name>
    <dbReference type="NCBI Taxonomy" id="1287681"/>
    <lineage>
        <taxon>Eukaryota</taxon>
        <taxon>Fungi</taxon>
        <taxon>Dikarya</taxon>
        <taxon>Ascomycota</taxon>
        <taxon>Pezizomycotina</taxon>
        <taxon>Sordariomycetes</taxon>
        <taxon>Xylariomycetidae</taxon>
        <taxon>Xylariales</taxon>
        <taxon>Diatrypaceae</taxon>
        <taxon>Eutypa</taxon>
    </lineage>
</organism>
<feature type="compositionally biased region" description="Polar residues" evidence="2">
    <location>
        <begin position="249"/>
        <end position="259"/>
    </location>
</feature>
<keyword evidence="4" id="KW-1185">Reference proteome</keyword>
<dbReference type="HOGENOM" id="CLU_946758_0_0_1"/>
<dbReference type="AlphaFoldDB" id="M7T540"/>
<dbReference type="OrthoDB" id="8954335at2759"/>
<name>M7T540_EUTLA</name>
<dbReference type="Proteomes" id="UP000012174">
    <property type="component" value="Unassembled WGS sequence"/>
</dbReference>
<feature type="coiled-coil region" evidence="1">
    <location>
        <begin position="41"/>
        <end position="78"/>
    </location>
</feature>
<evidence type="ECO:0000313" key="4">
    <source>
        <dbReference type="Proteomes" id="UP000012174"/>
    </source>
</evidence>
<protein>
    <submittedName>
        <fullName evidence="3">Putative aaa atpase domain containing protein</fullName>
    </submittedName>
</protein>
<accession>M7T540</accession>
<feature type="region of interest" description="Disordered" evidence="2">
    <location>
        <begin position="249"/>
        <end position="294"/>
    </location>
</feature>
<dbReference type="PANTHER" id="PTHR32046:SF11">
    <property type="entry name" value="IMMUNE-ASSOCIATED NUCLEOTIDE-BINDING PROTEIN 10-LIKE"/>
    <property type="match status" value="1"/>
</dbReference>
<dbReference type="PANTHER" id="PTHR32046">
    <property type="entry name" value="G DOMAIN-CONTAINING PROTEIN"/>
    <property type="match status" value="1"/>
</dbReference>
<sequence>MGQSLCTHVTCGHHWQEHMHIRFSQEETIVKVKDPTVQDELNKSKTMLDAQQTAIQSLQDQIDEHQKELEEIRNAASQFGIFLKKNSIAPYNDAMIAYLDGLIKEERNLIGFSKSSGIALPENEKRLEGLEKSKDEYVVRIKLLEDQMADSEDVELLDDQGVDDMVNKLYSLPQWGSRLQKMREVVEWSKSENFREQQFRPKVNKYVAASLQHQSNLRTGVGLSNIGSAVTSFLSNGLSAVRGVFSHQASDASNQNTTTRGRKRASPQDPKPIRPEGYATRAKMRKLSTEPPQH</sequence>
<dbReference type="KEGG" id="ela:UCREL1_1242"/>
<evidence type="ECO:0000256" key="1">
    <source>
        <dbReference type="SAM" id="Coils"/>
    </source>
</evidence>
<proteinExistence type="predicted"/>
<dbReference type="STRING" id="1287681.M7T540"/>
<keyword evidence="1" id="KW-0175">Coiled coil</keyword>
<gene>
    <name evidence="3" type="ORF">UCREL1_1242</name>
</gene>
<evidence type="ECO:0000256" key="2">
    <source>
        <dbReference type="SAM" id="MobiDB-lite"/>
    </source>
</evidence>